<evidence type="ECO:0000256" key="3">
    <source>
        <dbReference type="ARBA" id="ARBA00022989"/>
    </source>
</evidence>
<dbReference type="Pfam" id="PF02656">
    <property type="entry name" value="DUF202"/>
    <property type="match status" value="1"/>
</dbReference>
<name>A0ABN3PB33_9ACTN</name>
<dbReference type="RefSeq" id="WP_344536751.1">
    <property type="nucleotide sequence ID" value="NZ_BAAATD010000001.1"/>
</dbReference>
<accession>A0ABN3PB33</accession>
<evidence type="ECO:0000259" key="6">
    <source>
        <dbReference type="Pfam" id="PF02656"/>
    </source>
</evidence>
<proteinExistence type="predicted"/>
<evidence type="ECO:0000256" key="1">
    <source>
        <dbReference type="ARBA" id="ARBA00004127"/>
    </source>
</evidence>
<keyword evidence="3 5" id="KW-1133">Transmembrane helix</keyword>
<evidence type="ECO:0000256" key="5">
    <source>
        <dbReference type="SAM" id="Phobius"/>
    </source>
</evidence>
<dbReference type="Proteomes" id="UP001501509">
    <property type="component" value="Unassembled WGS sequence"/>
</dbReference>
<dbReference type="InterPro" id="IPR003807">
    <property type="entry name" value="DUF202"/>
</dbReference>
<reference evidence="7 8" key="1">
    <citation type="journal article" date="2019" name="Int. J. Syst. Evol. Microbiol.">
        <title>The Global Catalogue of Microorganisms (GCM) 10K type strain sequencing project: providing services to taxonomists for standard genome sequencing and annotation.</title>
        <authorList>
            <consortium name="The Broad Institute Genomics Platform"/>
            <consortium name="The Broad Institute Genome Sequencing Center for Infectious Disease"/>
            <person name="Wu L."/>
            <person name="Ma J."/>
        </authorList>
    </citation>
    <scope>NUCLEOTIDE SEQUENCE [LARGE SCALE GENOMIC DNA]</scope>
    <source>
        <strain evidence="7 8">JCM 6833</strain>
    </source>
</reference>
<feature type="domain" description="DUF202" evidence="6">
    <location>
        <begin position="5"/>
        <end position="66"/>
    </location>
</feature>
<dbReference type="EMBL" id="BAAATD010000001">
    <property type="protein sequence ID" value="GAA2573919.1"/>
    <property type="molecule type" value="Genomic_DNA"/>
</dbReference>
<sequence length="103" mass="10740">MTLWDPGAQPERTSLAWSRTNLSIIVAGLVCVRLAPSSMGAALAAAVVSGAAALHVRRVRAQHRRRGRRLHAGEPVADPGSVLLATAVTVLLALLGLIFVLGD</sequence>
<comment type="subcellular location">
    <subcellularLocation>
        <location evidence="1">Endomembrane system</location>
        <topology evidence="1">Multi-pass membrane protein</topology>
    </subcellularLocation>
</comment>
<feature type="transmembrane region" description="Helical" evidence="5">
    <location>
        <begin position="76"/>
        <end position="101"/>
    </location>
</feature>
<keyword evidence="8" id="KW-1185">Reference proteome</keyword>
<gene>
    <name evidence="7" type="ORF">GCM10010411_02030</name>
</gene>
<evidence type="ECO:0000313" key="8">
    <source>
        <dbReference type="Proteomes" id="UP001501509"/>
    </source>
</evidence>
<comment type="caution">
    <text evidence="7">The sequence shown here is derived from an EMBL/GenBank/DDBJ whole genome shotgun (WGS) entry which is preliminary data.</text>
</comment>
<keyword evidence="2 5" id="KW-0812">Transmembrane</keyword>
<evidence type="ECO:0000313" key="7">
    <source>
        <dbReference type="EMBL" id="GAA2573919.1"/>
    </source>
</evidence>
<organism evidence="7 8">
    <name type="scientific">Actinomadura fulvescens</name>
    <dbReference type="NCBI Taxonomy" id="46160"/>
    <lineage>
        <taxon>Bacteria</taxon>
        <taxon>Bacillati</taxon>
        <taxon>Actinomycetota</taxon>
        <taxon>Actinomycetes</taxon>
        <taxon>Streptosporangiales</taxon>
        <taxon>Thermomonosporaceae</taxon>
        <taxon>Actinomadura</taxon>
    </lineage>
</organism>
<protein>
    <recommendedName>
        <fullName evidence="6">DUF202 domain-containing protein</fullName>
    </recommendedName>
</protein>
<keyword evidence="4 5" id="KW-0472">Membrane</keyword>
<evidence type="ECO:0000256" key="2">
    <source>
        <dbReference type="ARBA" id="ARBA00022692"/>
    </source>
</evidence>
<evidence type="ECO:0000256" key="4">
    <source>
        <dbReference type="ARBA" id="ARBA00023136"/>
    </source>
</evidence>
<feature type="transmembrane region" description="Helical" evidence="5">
    <location>
        <begin position="22"/>
        <end position="55"/>
    </location>
</feature>